<dbReference type="EMBL" id="JAHRHJ020000009">
    <property type="protein sequence ID" value="KAH9300950.1"/>
    <property type="molecule type" value="Genomic_DNA"/>
</dbReference>
<reference evidence="2 3" key="1">
    <citation type="journal article" date="2021" name="Nat. Plants">
        <title>The Taxus genome provides insights into paclitaxel biosynthesis.</title>
        <authorList>
            <person name="Xiong X."/>
            <person name="Gou J."/>
            <person name="Liao Q."/>
            <person name="Li Y."/>
            <person name="Zhou Q."/>
            <person name="Bi G."/>
            <person name="Li C."/>
            <person name="Du R."/>
            <person name="Wang X."/>
            <person name="Sun T."/>
            <person name="Guo L."/>
            <person name="Liang H."/>
            <person name="Lu P."/>
            <person name="Wu Y."/>
            <person name="Zhang Z."/>
            <person name="Ro D.K."/>
            <person name="Shang Y."/>
            <person name="Huang S."/>
            <person name="Yan J."/>
        </authorList>
    </citation>
    <scope>NUCLEOTIDE SEQUENCE [LARGE SCALE GENOMIC DNA]</scope>
    <source>
        <strain evidence="2">Ta-2019</strain>
    </source>
</reference>
<feature type="non-terminal residue" evidence="2">
    <location>
        <position position="1"/>
    </location>
</feature>
<proteinExistence type="predicted"/>
<protein>
    <submittedName>
        <fullName evidence="2">Uncharacterized protein</fullName>
    </submittedName>
</protein>
<evidence type="ECO:0000313" key="3">
    <source>
        <dbReference type="Proteomes" id="UP000824469"/>
    </source>
</evidence>
<dbReference type="AlphaFoldDB" id="A0AA38CIF5"/>
<comment type="caution">
    <text evidence="2">The sequence shown here is derived from an EMBL/GenBank/DDBJ whole genome shotgun (WGS) entry which is preliminary data.</text>
</comment>
<evidence type="ECO:0000256" key="1">
    <source>
        <dbReference type="SAM" id="MobiDB-lite"/>
    </source>
</evidence>
<name>A0AA38CIF5_TAXCH</name>
<organism evidence="2 3">
    <name type="scientific">Taxus chinensis</name>
    <name type="common">Chinese yew</name>
    <name type="synonym">Taxus wallichiana var. chinensis</name>
    <dbReference type="NCBI Taxonomy" id="29808"/>
    <lineage>
        <taxon>Eukaryota</taxon>
        <taxon>Viridiplantae</taxon>
        <taxon>Streptophyta</taxon>
        <taxon>Embryophyta</taxon>
        <taxon>Tracheophyta</taxon>
        <taxon>Spermatophyta</taxon>
        <taxon>Pinopsida</taxon>
        <taxon>Pinidae</taxon>
        <taxon>Conifers II</taxon>
        <taxon>Cupressales</taxon>
        <taxon>Taxaceae</taxon>
        <taxon>Taxus</taxon>
    </lineage>
</organism>
<sequence length="61" mass="6869">ALGYRLMDSKTRRVYTSRNDGFFEKKEDNIPSPDSPDVDISLVVKTKVDVPADDDSDYGDD</sequence>
<keyword evidence="3" id="KW-1185">Reference proteome</keyword>
<feature type="non-terminal residue" evidence="2">
    <location>
        <position position="61"/>
    </location>
</feature>
<accession>A0AA38CIF5</accession>
<dbReference type="Proteomes" id="UP000824469">
    <property type="component" value="Unassembled WGS sequence"/>
</dbReference>
<gene>
    <name evidence="2" type="ORF">KI387_012533</name>
</gene>
<evidence type="ECO:0000313" key="2">
    <source>
        <dbReference type="EMBL" id="KAH9300950.1"/>
    </source>
</evidence>
<feature type="region of interest" description="Disordered" evidence="1">
    <location>
        <begin position="18"/>
        <end position="38"/>
    </location>
</feature>